<comment type="similarity">
    <text evidence="2">Belongs to the NADH dehydrogenase family.</text>
</comment>
<name>A0ABX2BI55_9BURK</name>
<comment type="caution">
    <text evidence="7">The sequence shown here is derived from an EMBL/GenBank/DDBJ whole genome shotgun (WGS) entry which is preliminary data.</text>
</comment>
<dbReference type="InterPro" id="IPR023753">
    <property type="entry name" value="FAD/NAD-binding_dom"/>
</dbReference>
<dbReference type="SUPFAM" id="SSF51905">
    <property type="entry name" value="FAD/NAD(P)-binding domain"/>
    <property type="match status" value="1"/>
</dbReference>
<evidence type="ECO:0000256" key="5">
    <source>
        <dbReference type="ARBA" id="ARBA00023002"/>
    </source>
</evidence>
<dbReference type="InterPro" id="IPR051169">
    <property type="entry name" value="NADH-Q_oxidoreductase"/>
</dbReference>
<accession>A0ABX2BI55</accession>
<keyword evidence="8" id="KW-1185">Reference proteome</keyword>
<evidence type="ECO:0000256" key="4">
    <source>
        <dbReference type="ARBA" id="ARBA00022827"/>
    </source>
</evidence>
<dbReference type="PANTHER" id="PTHR42913:SF3">
    <property type="entry name" value="64 KDA MITOCHONDRIAL NADH DEHYDROGENASE (EUROFUNG)"/>
    <property type="match status" value="1"/>
</dbReference>
<proteinExistence type="inferred from homology"/>
<dbReference type="PANTHER" id="PTHR42913">
    <property type="entry name" value="APOPTOSIS-INDUCING FACTOR 1"/>
    <property type="match status" value="1"/>
</dbReference>
<reference evidence="7 8" key="1">
    <citation type="submission" date="2019-11" db="EMBL/GenBank/DDBJ databases">
        <title>Metabolism of dissolved organic matter in forest soils.</title>
        <authorList>
            <person name="Cyle K.T."/>
            <person name="Wilhelm R.C."/>
            <person name="Martinez C.E."/>
        </authorList>
    </citation>
    <scope>NUCLEOTIDE SEQUENCE [LARGE SCALE GENOMIC DNA]</scope>
    <source>
        <strain evidence="7 8">1N</strain>
    </source>
</reference>
<dbReference type="RefSeq" id="WP_172308531.1">
    <property type="nucleotide sequence ID" value="NZ_WOEY01000003.1"/>
</dbReference>
<dbReference type="Gene3D" id="3.50.50.100">
    <property type="match status" value="1"/>
</dbReference>
<protein>
    <submittedName>
        <fullName evidence="7">NAD(P)/FAD-dependent oxidoreductase</fullName>
    </submittedName>
</protein>
<organism evidence="7 8">
    <name type="scientific">Paraburkholderia solitsugae</name>
    <dbReference type="NCBI Taxonomy" id="2675748"/>
    <lineage>
        <taxon>Bacteria</taxon>
        <taxon>Pseudomonadati</taxon>
        <taxon>Pseudomonadota</taxon>
        <taxon>Betaproteobacteria</taxon>
        <taxon>Burkholderiales</taxon>
        <taxon>Burkholderiaceae</taxon>
        <taxon>Paraburkholderia</taxon>
    </lineage>
</organism>
<dbReference type="Proteomes" id="UP000652198">
    <property type="component" value="Unassembled WGS sequence"/>
</dbReference>
<keyword evidence="5" id="KW-0560">Oxidoreductase</keyword>
<gene>
    <name evidence="7" type="ORF">GNZ12_00585</name>
</gene>
<dbReference type="EMBL" id="WOEY01000003">
    <property type="protein sequence ID" value="NPT39841.1"/>
    <property type="molecule type" value="Genomic_DNA"/>
</dbReference>
<sequence length="190" mass="20778">GERGAELPRRCTGTASVKPARANFRVGAGGAKAPAILSELDGLPVNRLGQLIVRRTLQTEVDDNIFALGDCAACPWPGNERNVPPRAQAAHQQASFLMKALAARLENKPLPEFTYRDFGSLVSLGHFSAVGNLMGGVIGGNMLIEGLFARFMYMSLYRLHIAALHGYARMVLDTFAHWLRRTTLPRVKLH</sequence>
<comment type="cofactor">
    <cofactor evidence="1">
        <name>FAD</name>
        <dbReference type="ChEBI" id="CHEBI:57692"/>
    </cofactor>
</comment>
<keyword evidence="3" id="KW-0285">Flavoprotein</keyword>
<evidence type="ECO:0000313" key="7">
    <source>
        <dbReference type="EMBL" id="NPT39841.1"/>
    </source>
</evidence>
<dbReference type="InterPro" id="IPR036188">
    <property type="entry name" value="FAD/NAD-bd_sf"/>
</dbReference>
<dbReference type="Pfam" id="PF07992">
    <property type="entry name" value="Pyr_redox_2"/>
    <property type="match status" value="1"/>
</dbReference>
<evidence type="ECO:0000256" key="3">
    <source>
        <dbReference type="ARBA" id="ARBA00022630"/>
    </source>
</evidence>
<evidence type="ECO:0000259" key="6">
    <source>
        <dbReference type="Pfam" id="PF07992"/>
    </source>
</evidence>
<feature type="domain" description="FAD/NAD(P)-binding" evidence="6">
    <location>
        <begin position="28"/>
        <end position="94"/>
    </location>
</feature>
<evidence type="ECO:0000256" key="1">
    <source>
        <dbReference type="ARBA" id="ARBA00001974"/>
    </source>
</evidence>
<evidence type="ECO:0000256" key="2">
    <source>
        <dbReference type="ARBA" id="ARBA00005272"/>
    </source>
</evidence>
<evidence type="ECO:0000313" key="8">
    <source>
        <dbReference type="Proteomes" id="UP000652198"/>
    </source>
</evidence>
<keyword evidence="4" id="KW-0274">FAD</keyword>
<feature type="non-terminal residue" evidence="7">
    <location>
        <position position="1"/>
    </location>
</feature>